<dbReference type="PANTHER" id="PTHR30250:SF26">
    <property type="entry name" value="PSMA PROTEIN"/>
    <property type="match status" value="1"/>
</dbReference>
<evidence type="ECO:0000256" key="4">
    <source>
        <dbReference type="ARBA" id="ARBA00022989"/>
    </source>
</evidence>
<dbReference type="NCBIfam" id="NF041503">
    <property type="entry name" value="WZX_like"/>
    <property type="match status" value="1"/>
</dbReference>
<keyword evidence="8" id="KW-1185">Reference proteome</keyword>
<keyword evidence="3 6" id="KW-0812">Transmembrane</keyword>
<accession>A0ABR7ALF5</accession>
<feature type="transmembrane region" description="Helical" evidence="6">
    <location>
        <begin position="299"/>
        <end position="323"/>
    </location>
</feature>
<comment type="subcellular location">
    <subcellularLocation>
        <location evidence="1">Cell membrane</location>
        <topology evidence="1">Multi-pass membrane protein</topology>
    </subcellularLocation>
</comment>
<keyword evidence="2" id="KW-1003">Cell membrane</keyword>
<dbReference type="EMBL" id="JACONT010000009">
    <property type="protein sequence ID" value="MBC3941285.1"/>
    <property type="molecule type" value="Genomic_DNA"/>
</dbReference>
<evidence type="ECO:0000313" key="8">
    <source>
        <dbReference type="Proteomes" id="UP000597613"/>
    </source>
</evidence>
<reference evidence="7 8" key="1">
    <citation type="submission" date="2020-08" db="EMBL/GenBank/DDBJ databases">
        <title>Putative novel bacterial strains isolated from necrotic wheat leaf tissues caused by Xanthomonas translucens.</title>
        <authorList>
            <person name="Tambong J.T."/>
        </authorList>
    </citation>
    <scope>NUCLEOTIDE SEQUENCE [LARGE SCALE GENOMIC DNA]</scope>
    <source>
        <strain evidence="8">DOAB 1063</strain>
    </source>
</reference>
<dbReference type="InterPro" id="IPR050833">
    <property type="entry name" value="Poly_Biosynth_Transport"/>
</dbReference>
<evidence type="ECO:0000256" key="1">
    <source>
        <dbReference type="ARBA" id="ARBA00004651"/>
    </source>
</evidence>
<comment type="caution">
    <text evidence="7">The sequence shown here is derived from an EMBL/GenBank/DDBJ whole genome shotgun (WGS) entry which is preliminary data.</text>
</comment>
<feature type="transmembrane region" description="Helical" evidence="6">
    <location>
        <begin position="223"/>
        <end position="245"/>
    </location>
</feature>
<evidence type="ECO:0000256" key="2">
    <source>
        <dbReference type="ARBA" id="ARBA00022475"/>
    </source>
</evidence>
<name>A0ABR7ALF5_9SPHN</name>
<evidence type="ECO:0000313" key="7">
    <source>
        <dbReference type="EMBL" id="MBC3941285.1"/>
    </source>
</evidence>
<dbReference type="PANTHER" id="PTHR30250">
    <property type="entry name" value="PST FAMILY PREDICTED COLANIC ACID TRANSPORTER"/>
    <property type="match status" value="1"/>
</dbReference>
<evidence type="ECO:0008006" key="9">
    <source>
        <dbReference type="Google" id="ProtNLM"/>
    </source>
</evidence>
<protein>
    <recommendedName>
        <fullName evidence="9">Lipopolysaccharide biosynthesis protein</fullName>
    </recommendedName>
</protein>
<feature type="transmembrane region" description="Helical" evidence="6">
    <location>
        <begin position="81"/>
        <end position="102"/>
    </location>
</feature>
<proteinExistence type="predicted"/>
<gene>
    <name evidence="7" type="ORF">H8S47_06235</name>
</gene>
<evidence type="ECO:0000256" key="6">
    <source>
        <dbReference type="SAM" id="Phobius"/>
    </source>
</evidence>
<dbReference type="InterPro" id="IPR048122">
    <property type="entry name" value="WZX-like"/>
</dbReference>
<feature type="transmembrane region" description="Helical" evidence="6">
    <location>
        <begin position="12"/>
        <end position="30"/>
    </location>
</feature>
<sequence length="418" mass="44413">MVTRLSAPTIGIWYIFVAVQSLAMVCDFGFQPSFTRAIALALSGAKKLERSGLGEVVPQGQAPNYRLAAETVAAAHRFYRLLAIGVLVLLLAFGLPYATTLARAGGVPTGSVQIAWLILCLSIALTLAFLWISPVLMGSGRVEQNYLFIIANRATFSILGILVLVAGGGLIALCVTLIVTQVFARLVAHRFLRGILGDHADRPADPRAVREVLSMIWPNAGRMGAVAIGGFLMTRFSLFAISSFVGVVAGGAYALSVQLLMALCAAAQLPMQVAMPRLIAARVAHDGPGLRRQFGGAMALYTAIFLTGAAVILFAVPAFLALIGSHIALLAPLTLALLAVVLFLEGFHSNAAFFITTANNVPFLRPALLSGIAVAIGATLFGWSGAGITMIVLWQGIVQLSYNNWRWPLMAWREIART</sequence>
<keyword evidence="4 6" id="KW-1133">Transmembrane helix</keyword>
<keyword evidence="5 6" id="KW-0472">Membrane</keyword>
<feature type="transmembrane region" description="Helical" evidence="6">
    <location>
        <begin position="329"/>
        <end position="355"/>
    </location>
</feature>
<dbReference type="Proteomes" id="UP000597613">
    <property type="component" value="Unassembled WGS sequence"/>
</dbReference>
<organism evidence="7 8">
    <name type="scientific">Sphingomonas albertensis</name>
    <dbReference type="NCBI Taxonomy" id="2762591"/>
    <lineage>
        <taxon>Bacteria</taxon>
        <taxon>Pseudomonadati</taxon>
        <taxon>Pseudomonadota</taxon>
        <taxon>Alphaproteobacteria</taxon>
        <taxon>Sphingomonadales</taxon>
        <taxon>Sphingomonadaceae</taxon>
        <taxon>Sphingomonas</taxon>
    </lineage>
</organism>
<feature type="transmembrane region" description="Helical" evidence="6">
    <location>
        <begin position="114"/>
        <end position="133"/>
    </location>
</feature>
<feature type="transmembrane region" description="Helical" evidence="6">
    <location>
        <begin position="367"/>
        <end position="397"/>
    </location>
</feature>
<evidence type="ECO:0000256" key="5">
    <source>
        <dbReference type="ARBA" id="ARBA00023136"/>
    </source>
</evidence>
<feature type="transmembrane region" description="Helical" evidence="6">
    <location>
        <begin position="251"/>
        <end position="269"/>
    </location>
</feature>
<evidence type="ECO:0000256" key="3">
    <source>
        <dbReference type="ARBA" id="ARBA00022692"/>
    </source>
</evidence>